<comment type="caution">
    <text evidence="1">The sequence shown here is derived from an EMBL/GenBank/DDBJ whole genome shotgun (WGS) entry which is preliminary data.</text>
</comment>
<organism evidence="1 2">
    <name type="scientific">Campylobacter gastrosuis</name>
    <dbReference type="NCBI Taxonomy" id="2974576"/>
    <lineage>
        <taxon>Bacteria</taxon>
        <taxon>Pseudomonadati</taxon>
        <taxon>Campylobacterota</taxon>
        <taxon>Epsilonproteobacteria</taxon>
        <taxon>Campylobacterales</taxon>
        <taxon>Campylobacteraceae</taxon>
        <taxon>Campylobacter</taxon>
    </lineage>
</organism>
<evidence type="ECO:0000313" key="2">
    <source>
        <dbReference type="Proteomes" id="UP001173801"/>
    </source>
</evidence>
<reference evidence="1" key="1">
    <citation type="submission" date="2022-08" db="EMBL/GenBank/DDBJ databases">
        <authorList>
            <person name="Wang H."/>
        </authorList>
    </citation>
    <scope>NUCLEOTIDE SEQUENCE</scope>
    <source>
        <strain evidence="1">PS10</strain>
    </source>
</reference>
<protein>
    <submittedName>
        <fullName evidence="1">Uncharacterized protein</fullName>
    </submittedName>
</protein>
<reference evidence="1" key="2">
    <citation type="journal article" date="2023" name="Microorganisms">
        <title>Isolation and Genomic Characteristics of Cat-Borne Campylobacter felis sp. nov. and Sheep-Borne Campylobacter ovis sp. nov.</title>
        <authorList>
            <person name="Wang H."/>
            <person name="Li Y."/>
            <person name="Gu Y."/>
            <person name="Zhou G."/>
            <person name="Chen X."/>
            <person name="Zhang X."/>
            <person name="Shao Z."/>
            <person name="Zhang J."/>
            <person name="Zhang M."/>
        </authorList>
    </citation>
    <scope>NUCLEOTIDE SEQUENCE</scope>
    <source>
        <strain evidence="1">PS10</strain>
    </source>
</reference>
<dbReference type="RefSeq" id="WP_284938816.1">
    <property type="nucleotide sequence ID" value="NZ_JANURM010000035.1"/>
</dbReference>
<evidence type="ECO:0000313" key="1">
    <source>
        <dbReference type="EMBL" id="MDL0090015.1"/>
    </source>
</evidence>
<keyword evidence="2" id="KW-1185">Reference proteome</keyword>
<gene>
    <name evidence="1" type="ORF">NYG85_11680</name>
</gene>
<proteinExistence type="predicted"/>
<accession>A0ABT7HT19</accession>
<dbReference type="Proteomes" id="UP001173801">
    <property type="component" value="Unassembled WGS sequence"/>
</dbReference>
<sequence>MSQRYFNQNFDDFVKMAKRDKNLAVPKSVKKESESEAKAEPTKTENSPLIILKVDRATLQRIERVVII</sequence>
<name>A0ABT7HT19_9BACT</name>
<dbReference type="EMBL" id="JANURM010000035">
    <property type="protein sequence ID" value="MDL0090015.1"/>
    <property type="molecule type" value="Genomic_DNA"/>
</dbReference>